<keyword evidence="2" id="KW-0966">Cell projection</keyword>
<name>A0A162UPA8_9CLOT</name>
<organism evidence="2 3">
    <name type="scientific">Clostridium magnum DSM 2767</name>
    <dbReference type="NCBI Taxonomy" id="1121326"/>
    <lineage>
        <taxon>Bacteria</taxon>
        <taxon>Bacillati</taxon>
        <taxon>Bacillota</taxon>
        <taxon>Clostridia</taxon>
        <taxon>Eubacteriales</taxon>
        <taxon>Clostridiaceae</taxon>
        <taxon>Clostridium</taxon>
    </lineage>
</organism>
<keyword evidence="3" id="KW-1185">Reference proteome</keyword>
<accession>A0A162UPA8</accession>
<dbReference type="Gene3D" id="3.30.750.140">
    <property type="match status" value="1"/>
</dbReference>
<dbReference type="PATRIC" id="fig|1121326.3.peg.1161"/>
<keyword evidence="2" id="KW-0282">Flagellum</keyword>
<keyword evidence="2" id="KW-0969">Cilium</keyword>
<dbReference type="AlphaFoldDB" id="A0A162UPA8"/>
<evidence type="ECO:0000259" key="1">
    <source>
        <dbReference type="Pfam" id="PF02120"/>
    </source>
</evidence>
<gene>
    <name evidence="2" type="ORF">CLMAG_11940</name>
</gene>
<dbReference type="STRING" id="1121326.CLMAG_11940"/>
<dbReference type="Proteomes" id="UP000076603">
    <property type="component" value="Unassembled WGS sequence"/>
</dbReference>
<dbReference type="CDD" id="cd17470">
    <property type="entry name" value="T3SS_Flik_C"/>
    <property type="match status" value="1"/>
</dbReference>
<evidence type="ECO:0000313" key="3">
    <source>
        <dbReference type="Proteomes" id="UP000076603"/>
    </source>
</evidence>
<reference evidence="2 3" key="1">
    <citation type="submission" date="2016-04" db="EMBL/GenBank/DDBJ databases">
        <title>Genome sequence of Clostridium magnum DSM 2767.</title>
        <authorList>
            <person name="Poehlein A."/>
            <person name="Uhlig R."/>
            <person name="Fischer R."/>
            <person name="Bahl H."/>
            <person name="Daniel R."/>
        </authorList>
    </citation>
    <scope>NUCLEOTIDE SEQUENCE [LARGE SCALE GENOMIC DNA]</scope>
    <source>
        <strain evidence="2 3">DSM 2767</strain>
    </source>
</reference>
<dbReference type="OrthoDB" id="1934566at2"/>
<dbReference type="InterPro" id="IPR038610">
    <property type="entry name" value="FliK-like_C_sf"/>
</dbReference>
<dbReference type="InterPro" id="IPR021136">
    <property type="entry name" value="Flagellar_hook_control-like_C"/>
</dbReference>
<dbReference type="EMBL" id="LWAE01000001">
    <property type="protein sequence ID" value="KZL94141.1"/>
    <property type="molecule type" value="Genomic_DNA"/>
</dbReference>
<feature type="domain" description="Flagellar hook-length control protein-like C-terminal" evidence="1">
    <location>
        <begin position="323"/>
        <end position="403"/>
    </location>
</feature>
<proteinExistence type="predicted"/>
<sequence length="451" mass="49461">MKIDILNFNNSMNNITKTNVKSTSSNNSFDSLFAKATYSNGVKNDAKELAQVSQKTSRYDNNYKENYAVKNNNVREGDSTKPVPKEVKDALKESGMSNEEVDEINSLEDLKDKVEPDKLLTILLSLMNGNSFSLDLSNIKDRIKAIIDADPSKYANITDETAFKNKLIDGLFAAINGKDSEIQSSDKANASNNTDIKSLISDDILSKVQSELSAALKELKTNKEVTSNLTSMATNFNGKSAEILIKAVSDGDASDNSSLLNSSDSKGEDGFLKNLLSDNNDKISRVTNFMSQFNNMKVDNNAVSDLQKIVINKNTIGTDMIKALKYMQTNDMKDLIVKINPKELGEVVIKITMESGAMKASINAANKEAYNLLNSNLADITSKLQNTDIKIQDISLSLYNEDTTFFKDGSDQNRSGREQNGKKAQAIGAIGEEDIVIDNQIEADSNVNILA</sequence>
<evidence type="ECO:0000313" key="2">
    <source>
        <dbReference type="EMBL" id="KZL94141.1"/>
    </source>
</evidence>
<dbReference type="Pfam" id="PF02120">
    <property type="entry name" value="Flg_hook"/>
    <property type="match status" value="1"/>
</dbReference>
<comment type="caution">
    <text evidence="2">The sequence shown here is derived from an EMBL/GenBank/DDBJ whole genome shotgun (WGS) entry which is preliminary data.</text>
</comment>
<protein>
    <submittedName>
        <fullName evidence="2">Flagellar hook-length control protein FliK</fullName>
    </submittedName>
</protein>
<dbReference type="RefSeq" id="WP_066619169.1">
    <property type="nucleotide sequence ID" value="NZ_FQXL01000009.1"/>
</dbReference>